<reference evidence="1" key="2">
    <citation type="journal article" date="2022" name="New Phytol.">
        <title>Evolutionary transition to the ectomycorrhizal habit in the genomes of a hyperdiverse lineage of mushroom-forming fungi.</title>
        <authorList>
            <person name="Looney B."/>
            <person name="Miyauchi S."/>
            <person name="Morin E."/>
            <person name="Drula E."/>
            <person name="Courty P.E."/>
            <person name="Kohler A."/>
            <person name="Kuo A."/>
            <person name="LaButti K."/>
            <person name="Pangilinan J."/>
            <person name="Lipzen A."/>
            <person name="Riley R."/>
            <person name="Andreopoulos W."/>
            <person name="He G."/>
            <person name="Johnson J."/>
            <person name="Nolan M."/>
            <person name="Tritt A."/>
            <person name="Barry K.W."/>
            <person name="Grigoriev I.V."/>
            <person name="Nagy L.G."/>
            <person name="Hibbett D."/>
            <person name="Henrissat B."/>
            <person name="Matheny P.B."/>
            <person name="Labbe J."/>
            <person name="Martin F.M."/>
        </authorList>
    </citation>
    <scope>NUCLEOTIDE SEQUENCE</scope>
    <source>
        <strain evidence="1">HHB10654</strain>
    </source>
</reference>
<dbReference type="EMBL" id="MU277192">
    <property type="protein sequence ID" value="KAI0066612.1"/>
    <property type="molecule type" value="Genomic_DNA"/>
</dbReference>
<proteinExistence type="predicted"/>
<evidence type="ECO:0000313" key="1">
    <source>
        <dbReference type="EMBL" id="KAI0066612.1"/>
    </source>
</evidence>
<evidence type="ECO:0000313" key="2">
    <source>
        <dbReference type="Proteomes" id="UP000814140"/>
    </source>
</evidence>
<reference evidence="1" key="1">
    <citation type="submission" date="2021-03" db="EMBL/GenBank/DDBJ databases">
        <authorList>
            <consortium name="DOE Joint Genome Institute"/>
            <person name="Ahrendt S."/>
            <person name="Looney B.P."/>
            <person name="Miyauchi S."/>
            <person name="Morin E."/>
            <person name="Drula E."/>
            <person name="Courty P.E."/>
            <person name="Chicoki N."/>
            <person name="Fauchery L."/>
            <person name="Kohler A."/>
            <person name="Kuo A."/>
            <person name="Labutti K."/>
            <person name="Pangilinan J."/>
            <person name="Lipzen A."/>
            <person name="Riley R."/>
            <person name="Andreopoulos W."/>
            <person name="He G."/>
            <person name="Johnson J."/>
            <person name="Barry K.W."/>
            <person name="Grigoriev I.V."/>
            <person name="Nagy L."/>
            <person name="Hibbett D."/>
            <person name="Henrissat B."/>
            <person name="Matheny P.B."/>
            <person name="Labbe J."/>
            <person name="Martin F."/>
        </authorList>
    </citation>
    <scope>NUCLEOTIDE SEQUENCE</scope>
    <source>
        <strain evidence="1">HHB10654</strain>
    </source>
</reference>
<accession>A0ACB8TDW5</accession>
<dbReference type="Proteomes" id="UP000814140">
    <property type="component" value="Unassembled WGS sequence"/>
</dbReference>
<gene>
    <name evidence="1" type="ORF">BV25DRAFT_1912666</name>
</gene>
<organism evidence="1 2">
    <name type="scientific">Artomyces pyxidatus</name>
    <dbReference type="NCBI Taxonomy" id="48021"/>
    <lineage>
        <taxon>Eukaryota</taxon>
        <taxon>Fungi</taxon>
        <taxon>Dikarya</taxon>
        <taxon>Basidiomycota</taxon>
        <taxon>Agaricomycotina</taxon>
        <taxon>Agaricomycetes</taxon>
        <taxon>Russulales</taxon>
        <taxon>Auriscalpiaceae</taxon>
        <taxon>Artomyces</taxon>
    </lineage>
</organism>
<keyword evidence="2" id="KW-1185">Reference proteome</keyword>
<comment type="caution">
    <text evidence="1">The sequence shown here is derived from an EMBL/GenBank/DDBJ whole genome shotgun (WGS) entry which is preliminary data.</text>
</comment>
<protein>
    <submittedName>
        <fullName evidence="1">Alcohol oxidase</fullName>
    </submittedName>
</protein>
<name>A0ACB8TDW5_9AGAM</name>
<sequence>MSATIEQVSNKKFDFIVVGGGTAGLVVATRLTEDPSVTVLVLESGAANLQDPALLTPAAFGSHFGNPQYDWAFRTVPQKNSGGYVTNWERGKGLGGSSAINFFQYHRPAKSDIDAFEELGNPGWNWDLLKKYYMKVETFVPPSNKTEVMSYDLKDRGSNGPLRVAYPSTLSGFEQPYHEALASMGINRAREPFSGDTKGTWLTPITVDPIIRARSYAANKYYEPNAARANLVVLTLAHVAKINVSKSPSGEVTATGVSFLYEGKVHQAEVGKEVILAAGAIISPQILELSGIGDKDILTKLGIETKLDLPGVGKNVQEHMYCGASYEVRDDRASEFLTFDCLRDPQELVKQIELYQKTGTGAFGMSSACMTFVPLLAISEDAREIQAKLSNTIQAGIEAGKYSPALKKQFDIQLQHIKDQEPSCEMVCTQAFGSRPKLPLPGKKYLTLTAHVNHPFSRGSIHAKSTDPLEHPELDPHYFEEEYDLTMFVETIKFNRRLAQREPFKSILTGTEVNPGPEVQTDEQIADFLKANLLTGYHTVGSCSMLPLEDGGVVDPKLKVYNTSNLRIVDLSIVPLHIGAHMQATAYAIGELAADIIKGVV</sequence>